<name>A0A1L7VWW6_FUSPR</name>
<comment type="caution">
    <text evidence="1">The sequence shown here is derived from an EMBL/GenBank/DDBJ whole genome shotgun (WGS) entry which is preliminary data.</text>
</comment>
<proteinExistence type="predicted"/>
<dbReference type="RefSeq" id="XP_031085453.1">
    <property type="nucleotide sequence ID" value="XM_031219723.1"/>
</dbReference>
<evidence type="ECO:0000313" key="1">
    <source>
        <dbReference type="EMBL" id="CZR44919.1"/>
    </source>
</evidence>
<gene>
    <name evidence="1" type="ORF">FPRO_14671</name>
</gene>
<evidence type="ECO:0000313" key="2">
    <source>
        <dbReference type="Proteomes" id="UP000183971"/>
    </source>
</evidence>
<keyword evidence="2" id="KW-1185">Reference proteome</keyword>
<dbReference type="EMBL" id="FJOF01000008">
    <property type="protein sequence ID" value="CZR44919.1"/>
    <property type="molecule type" value="Genomic_DNA"/>
</dbReference>
<reference evidence="2" key="1">
    <citation type="journal article" date="2016" name="Genome Biol. Evol.">
        <title>Comparative 'omics' of the Fusarium fujikuroi species complex highlights differences in genetic potential and metabolite synthesis.</title>
        <authorList>
            <person name="Niehaus E.-M."/>
            <person name="Muensterkoetter M."/>
            <person name="Proctor R.H."/>
            <person name="Brown D.W."/>
            <person name="Sharon A."/>
            <person name="Idan Y."/>
            <person name="Oren-Young L."/>
            <person name="Sieber C.M."/>
            <person name="Novak O."/>
            <person name="Pencik A."/>
            <person name="Tarkowska D."/>
            <person name="Hromadova K."/>
            <person name="Freeman S."/>
            <person name="Maymon M."/>
            <person name="Elazar M."/>
            <person name="Youssef S.A."/>
            <person name="El-Shabrawy E.S.M."/>
            <person name="Shalaby A.B.A."/>
            <person name="Houterman P."/>
            <person name="Brock N.L."/>
            <person name="Burkhardt I."/>
            <person name="Tsavkelova E.A."/>
            <person name="Dickschat J.S."/>
            <person name="Galuszka P."/>
            <person name="Gueldener U."/>
            <person name="Tudzynski B."/>
        </authorList>
    </citation>
    <scope>NUCLEOTIDE SEQUENCE [LARGE SCALE GENOMIC DNA]</scope>
    <source>
        <strain evidence="2">ET1</strain>
    </source>
</reference>
<dbReference type="AlphaFoldDB" id="A0A1L7VWW6"/>
<protein>
    <submittedName>
        <fullName evidence="1">Uncharacterized protein</fullName>
    </submittedName>
</protein>
<organism evidence="1 2">
    <name type="scientific">Fusarium proliferatum (strain ET1)</name>
    <name type="common">Orchid endophyte fungus</name>
    <dbReference type="NCBI Taxonomy" id="1227346"/>
    <lineage>
        <taxon>Eukaryota</taxon>
        <taxon>Fungi</taxon>
        <taxon>Dikarya</taxon>
        <taxon>Ascomycota</taxon>
        <taxon>Pezizomycotina</taxon>
        <taxon>Sordariomycetes</taxon>
        <taxon>Hypocreomycetidae</taxon>
        <taxon>Hypocreales</taxon>
        <taxon>Nectriaceae</taxon>
        <taxon>Fusarium</taxon>
        <taxon>Fusarium fujikuroi species complex</taxon>
    </lineage>
</organism>
<dbReference type="GeneID" id="42059529"/>
<dbReference type="Proteomes" id="UP000183971">
    <property type="component" value="Unassembled WGS sequence"/>
</dbReference>
<sequence>MSSTSANIPAWQQKIRAKVAALSAPTLGTMSMSSLKATESAQLAAPMSRENLWGQENGTDQLLSILVACVENIRTAAGTCINSIQDLKNTKPDPAVWRATINSAHQTAKKSFDKWLDSATDDAIEVINRLPEAQQDGAADFYTDGMDIIANTVNQVSSDLGAIGTRYLGDFLKGDWSGLTKEENNVKAACDGAIHGLNSIKR</sequence>
<dbReference type="VEuPathDB" id="FungiDB:FPRO_14671"/>
<accession>A0A1L7VWW6</accession>